<sequence length="585" mass="64516">MSGDDSEFRVRPGWGRDSGKGAGQRGQKLAAQVRRAAARSGQTRLRRGGTRTGRSSGRAGRGRLALAAMRHRSPGQRRVTVLARIVRHKGAHYRAAPLARHISYLERDGVTRDGRDASMFDARSDESDREGFADRCEDDRHHFRFIVSPEDAGDMPDLRAFTRELMTDMAKDLGTRLDWVAVDHWNTDNPHIHILVRGVADDGTDLIIDRGYISDGLRRRAEERVTLELGRRSELDIRTALEREVDAERWTGLDRQLSKLGEDMSGRVDLRPGGDGEPGMRRLLIGRAAKLEQLGLASREGPAVWTIDPGAERALRDLSVRNDIIKTMHRAMTRDGGRFDPAALALHSKTPSDPIVGRLVERGLQDELAGSAYAIVDGTDGRTHHLRFDDMDMTGDARPGAIVELRSWEDAKGQTRLSLATRSDVPLADQITSPGATWLDRQIVAREPVTTGNGFGLEVRNAMEARAHHLEAKGLARRQGQRLILAQDLIGTLRNEELASTAQAIAARTGLEHKSSSSGEYVSGIYRERLTLSSGRFARIDDGMSFQLVPWRPALDTHLGQHITGTMSPGGTVDWSLGRGRGIGL</sequence>
<protein>
    <submittedName>
        <fullName evidence="3">Type VI secretion protein</fullName>
    </submittedName>
</protein>
<feature type="domain" description="MobA/VirD2-like nuclease" evidence="2">
    <location>
        <begin position="135"/>
        <end position="204"/>
    </location>
</feature>
<evidence type="ECO:0000313" key="4">
    <source>
        <dbReference type="Proteomes" id="UP000076609"/>
    </source>
</evidence>
<gene>
    <name evidence="3" type="ORF">AVT10_15865</name>
</gene>
<feature type="compositionally biased region" description="Low complexity" evidence="1">
    <location>
        <begin position="52"/>
        <end position="61"/>
    </location>
</feature>
<dbReference type="RefSeq" id="WP_066690915.1">
    <property type="nucleotide sequence ID" value="NZ_LQQO01000021.1"/>
</dbReference>
<accession>A0ABR5YBB1</accession>
<dbReference type="InterPro" id="IPR005094">
    <property type="entry name" value="Endonuclease_MobA/VirD2"/>
</dbReference>
<dbReference type="InterPro" id="IPR021795">
    <property type="entry name" value="DUF3363"/>
</dbReference>
<evidence type="ECO:0000256" key="1">
    <source>
        <dbReference type="SAM" id="MobiDB-lite"/>
    </source>
</evidence>
<organism evidence="3 4">
    <name type="scientific">Sphingomonas hankookensis</name>
    <dbReference type="NCBI Taxonomy" id="563996"/>
    <lineage>
        <taxon>Bacteria</taxon>
        <taxon>Pseudomonadati</taxon>
        <taxon>Pseudomonadota</taxon>
        <taxon>Alphaproteobacteria</taxon>
        <taxon>Sphingomonadales</taxon>
        <taxon>Sphingomonadaceae</taxon>
        <taxon>Sphingomonas</taxon>
    </lineage>
</organism>
<proteinExistence type="predicted"/>
<evidence type="ECO:0000259" key="2">
    <source>
        <dbReference type="Pfam" id="PF03432"/>
    </source>
</evidence>
<name>A0ABR5YBB1_9SPHN</name>
<feature type="region of interest" description="Disordered" evidence="1">
    <location>
        <begin position="1"/>
        <end position="61"/>
    </location>
</feature>
<reference evidence="4" key="1">
    <citation type="submission" date="2016-01" db="EMBL/GenBank/DDBJ databases">
        <title>Draft genome of Chromobacterium sp. F49.</title>
        <authorList>
            <person name="Hong K.W."/>
        </authorList>
    </citation>
    <scope>NUCLEOTIDE SEQUENCE [LARGE SCALE GENOMIC DNA]</scope>
    <source>
        <strain evidence="4">CN3</strain>
    </source>
</reference>
<dbReference type="Pfam" id="PF11843">
    <property type="entry name" value="DUF3363"/>
    <property type="match status" value="2"/>
</dbReference>
<feature type="compositionally biased region" description="Basic and acidic residues" evidence="1">
    <location>
        <begin position="1"/>
        <end position="10"/>
    </location>
</feature>
<dbReference type="Pfam" id="PF03432">
    <property type="entry name" value="Relaxase"/>
    <property type="match status" value="1"/>
</dbReference>
<comment type="caution">
    <text evidence="3">The sequence shown here is derived from an EMBL/GenBank/DDBJ whole genome shotgun (WGS) entry which is preliminary data.</text>
</comment>
<dbReference type="EMBL" id="LQQO01000021">
    <property type="protein sequence ID" value="KZE13532.1"/>
    <property type="molecule type" value="Genomic_DNA"/>
</dbReference>
<dbReference type="Proteomes" id="UP000076609">
    <property type="component" value="Unassembled WGS sequence"/>
</dbReference>
<evidence type="ECO:0000313" key="3">
    <source>
        <dbReference type="EMBL" id="KZE13532.1"/>
    </source>
</evidence>
<keyword evidence="4" id="KW-1185">Reference proteome</keyword>